<evidence type="ECO:0000313" key="2">
    <source>
        <dbReference type="Proteomes" id="UP000042997"/>
    </source>
</evidence>
<organism evidence="1 2">
    <name type="scientific">Rhodococcus ruber</name>
    <dbReference type="NCBI Taxonomy" id="1830"/>
    <lineage>
        <taxon>Bacteria</taxon>
        <taxon>Bacillati</taxon>
        <taxon>Actinomycetota</taxon>
        <taxon>Actinomycetes</taxon>
        <taxon>Mycobacteriales</taxon>
        <taxon>Nocardiaceae</taxon>
        <taxon>Rhodococcus</taxon>
    </lineage>
</organism>
<gene>
    <name evidence="1" type="ORF">RHRU231_40045</name>
</gene>
<name>A0A098BJ86_9NOCA</name>
<evidence type="ECO:0000313" key="1">
    <source>
        <dbReference type="EMBL" id="CDZ88295.1"/>
    </source>
</evidence>
<dbReference type="EMBL" id="CCSD01000050">
    <property type="protein sequence ID" value="CDZ88295.1"/>
    <property type="molecule type" value="Genomic_DNA"/>
</dbReference>
<sequence length="63" mass="6474">MILFAGAATCMLDDTDLGETGAALGCSAAIVVYENTRAAPFAATVRPNGTRLVASLEVLEDQT</sequence>
<proteinExistence type="predicted"/>
<dbReference type="AlphaFoldDB" id="A0A098BJ86"/>
<reference evidence="1 2" key="1">
    <citation type="journal article" date="2014" name="Genome Announc.">
        <title>Draft Genome Sequence of Propane- and Butane-Oxidizing Actinobacterium Rhodococcus ruber IEGM 231.</title>
        <authorList>
            <person name="Ivshina I.B."/>
            <person name="Kuyukina M.S."/>
            <person name="Krivoruchko A.V."/>
            <person name="Barbe V."/>
            <person name="Fischer C."/>
        </authorList>
    </citation>
    <scope>NUCLEOTIDE SEQUENCE [LARGE SCALE GENOMIC DNA]</scope>
</reference>
<protein>
    <submittedName>
        <fullName evidence="1">Uncharacterized protein</fullName>
    </submittedName>
</protein>
<accession>A0A098BJ86</accession>
<dbReference type="Proteomes" id="UP000042997">
    <property type="component" value="Unassembled WGS sequence"/>
</dbReference>